<dbReference type="HOGENOM" id="CLU_060521_1_0_5"/>
<evidence type="ECO:0000313" key="4">
    <source>
        <dbReference type="EMBL" id="ABG63601.1"/>
    </source>
</evidence>
<keyword evidence="3" id="KW-0472">Membrane</keyword>
<proteinExistence type="predicted"/>
<organism evidence="4">
    <name type="scientific">Chelativorans sp. (strain BNC1)</name>
    <dbReference type="NCBI Taxonomy" id="266779"/>
    <lineage>
        <taxon>Bacteria</taxon>
        <taxon>Pseudomonadati</taxon>
        <taxon>Pseudomonadota</taxon>
        <taxon>Alphaproteobacteria</taxon>
        <taxon>Hyphomicrobiales</taxon>
        <taxon>Phyllobacteriaceae</taxon>
        <taxon>Chelativorans</taxon>
    </lineage>
</organism>
<evidence type="ECO:0000256" key="2">
    <source>
        <dbReference type="SAM" id="MobiDB-lite"/>
    </source>
</evidence>
<reference evidence="4" key="1">
    <citation type="submission" date="2006-06" db="EMBL/GenBank/DDBJ databases">
        <title>Complete sequence of chromosome of Chelativorans sp. BNC1.</title>
        <authorList>
            <consortium name="US DOE Joint Genome Institute"/>
            <person name="Copeland A."/>
            <person name="Lucas S."/>
            <person name="Lapidus A."/>
            <person name="Barry K."/>
            <person name="Detter J.C."/>
            <person name="Glavina del Rio T."/>
            <person name="Hammon N."/>
            <person name="Israni S."/>
            <person name="Dalin E."/>
            <person name="Tice H."/>
            <person name="Pitluck S."/>
            <person name="Chertkov O."/>
            <person name="Brettin T."/>
            <person name="Bruce D."/>
            <person name="Han C."/>
            <person name="Tapia R."/>
            <person name="Gilna P."/>
            <person name="Schmutz J."/>
            <person name="Larimer F."/>
            <person name="Land M."/>
            <person name="Hauser L."/>
            <person name="Kyrpides N."/>
            <person name="Mikhailova N."/>
            <person name="Richardson P."/>
        </authorList>
    </citation>
    <scope>NUCLEOTIDE SEQUENCE</scope>
    <source>
        <strain evidence="4">BNC1</strain>
    </source>
</reference>
<sequence length="394" mass="44420" precursor="true">MIENTLFFALGFLVSATLALFLSPVLWRRAGELMRRRIEATLPMTREELEAEIDAVKAEHVMAMRLLEMKNESLRRKAADDLVELNVLREKVEKLKEYDAAMVALEAERNDLTAQLAERDAELQKRAKKIAQLERQLQKREREIEELSSLYEEASLTASTRQIDLVAREASIEQLNDSVSLLRTQRKEADRLIRDAMAKKAAADEALLIERARADDLERKLDSMIAALSTREEKLERREKELARLKRKLEAMDDNNTETEDVGEERARLEAQVAELSLKLSSLLAPKGRGGKPSALRKPEMERLQSRLAVLMRENKRLRAELAGAAHSDQADDGALRERVSDLAANMVDVVATLEGPDSPIEKALSQQEPNGKDDRPLSLADRVRSLRGRSAAG</sequence>
<dbReference type="EMBL" id="CP000390">
    <property type="protein sequence ID" value="ABG63601.1"/>
    <property type="molecule type" value="Genomic_DNA"/>
</dbReference>
<keyword evidence="3" id="KW-0812">Transmembrane</keyword>
<dbReference type="OrthoDB" id="7826912at2"/>
<dbReference type="eggNOG" id="COG4372">
    <property type="taxonomic scope" value="Bacteria"/>
</dbReference>
<feature type="region of interest" description="Disordered" evidence="2">
    <location>
        <begin position="354"/>
        <end position="394"/>
    </location>
</feature>
<name>Q11G74_CHESB</name>
<protein>
    <submittedName>
        <fullName evidence="4">Uncharacterized protein</fullName>
    </submittedName>
</protein>
<keyword evidence="3" id="KW-1133">Transmembrane helix</keyword>
<feature type="compositionally biased region" description="Basic and acidic residues" evidence="2">
    <location>
        <begin position="371"/>
        <end position="385"/>
    </location>
</feature>
<evidence type="ECO:0000256" key="1">
    <source>
        <dbReference type="SAM" id="Coils"/>
    </source>
</evidence>
<dbReference type="KEGG" id="mes:Meso_2209"/>
<feature type="transmembrane region" description="Helical" evidence="3">
    <location>
        <begin position="6"/>
        <end position="27"/>
    </location>
</feature>
<keyword evidence="1" id="KW-0175">Coiled coil</keyword>
<gene>
    <name evidence="4" type="ordered locus">Meso_2209</name>
</gene>
<dbReference type="STRING" id="266779.Meso_2209"/>
<evidence type="ECO:0000256" key="3">
    <source>
        <dbReference type="SAM" id="Phobius"/>
    </source>
</evidence>
<feature type="coiled-coil region" evidence="1">
    <location>
        <begin position="46"/>
        <end position="321"/>
    </location>
</feature>
<dbReference type="AlphaFoldDB" id="Q11G74"/>
<accession>Q11G74</accession>